<protein>
    <recommendedName>
        <fullName evidence="4">RNA-directed RNA polymerase</fullName>
    </recommendedName>
</protein>
<evidence type="ECO:0008006" key="4">
    <source>
        <dbReference type="Google" id="ProtNLM"/>
    </source>
</evidence>
<name>A0ABN9SJM1_9DINO</name>
<sequence length="971" mass="108176">MMDPKILHKVMPFDGQRASWKTFGFQCRTYLIAQGRRYRRLLEKCEDGAQDVDNVNLSAQEEELSTQLYFALALVMPEGSAGEMIVGDSSSGEGAAPLRKPQKEYNPNEAGSVLAMWTKLKGTKFEANDDAMVSISKLDEDMTRCQNMSGWPVSDLIERGILTEALKEHDELQKHVFRICCRLNMRELLRAEVASAPAAERAVDDDPMGIGGLKGGKKLRRGRGEGKGGKGKEGPPNSDADLAHKKGHRRYCRKKGLRTREECKCCRKRGRRSANCRERVAKEKQAAACNDNTDKKQHRNEQVKGKKRVAGGAVKELERLRRAGVAPATGSTAPTQPLLGAHSSADSAATLPVCRGMQAKMILALRARDHRIDWKCTLPSYEKYTRSSRKKLLEGRTWHCREWNVDFCETCAEYCLDKHESRSSISGECSCCESAAVEPALPAAVGGLRGQVPEDDRLRLAPLRNAIALDSGAQVSAAPRKQEPAGEKQVPKVVFDIFYVGTDQLAARHKLKGGRFSCEKPLVTKADLEQAISVLNAIACEILAQGPAAMALANAVRDRRSRSTLVRVSPPLSLQSAGCAEGANELAAGLPRTSYKLKLKRKLGRDIEMTDPIAPWLVMPEYTWEISEMGEQVGAARRMPEEFRWQPELTQNIRATPWKHILDKSAGPIGRSMYTTQRTINARGPTGDGRTCSAGYGSHSAACRRRFETIQAELLREKKEKDPVAPDQRLRRRCQPLLRAPPRLEQRLEQIEQMVEVSAELQEHDQWGPKTAHYENYTAEPLDEDLYQKGRDDQLLAMKDYGVYVEEGGVRWRFVATEINKHEVREENHQGTPPLMIARETLSQAASSPTSTGEHKRMIHVWDVRKAFFNVCLPGRCWRLLTAMNGNRKASQMWGEVVRTTMGDGHWGCFTATPDVFYSPASSNVPAVGEDSAALCHGDDFLAEGYDEQLDELDELLRQQFEVTASARLGP</sequence>
<feature type="region of interest" description="Disordered" evidence="1">
    <location>
        <begin position="205"/>
        <end position="247"/>
    </location>
</feature>
<feature type="region of interest" description="Disordered" evidence="1">
    <location>
        <begin position="86"/>
        <end position="105"/>
    </location>
</feature>
<evidence type="ECO:0000256" key="1">
    <source>
        <dbReference type="SAM" id="MobiDB-lite"/>
    </source>
</evidence>
<proteinExistence type="predicted"/>
<reference evidence="2" key="1">
    <citation type="submission" date="2023-10" db="EMBL/GenBank/DDBJ databases">
        <authorList>
            <person name="Chen Y."/>
            <person name="Shah S."/>
            <person name="Dougan E. K."/>
            <person name="Thang M."/>
            <person name="Chan C."/>
        </authorList>
    </citation>
    <scope>NUCLEOTIDE SEQUENCE [LARGE SCALE GENOMIC DNA]</scope>
</reference>
<dbReference type="EMBL" id="CAUYUJ010011503">
    <property type="protein sequence ID" value="CAK0831915.1"/>
    <property type="molecule type" value="Genomic_DNA"/>
</dbReference>
<evidence type="ECO:0000313" key="3">
    <source>
        <dbReference type="Proteomes" id="UP001189429"/>
    </source>
</evidence>
<feature type="compositionally biased region" description="Basic and acidic residues" evidence="1">
    <location>
        <begin position="292"/>
        <end position="304"/>
    </location>
</feature>
<dbReference type="Proteomes" id="UP001189429">
    <property type="component" value="Unassembled WGS sequence"/>
</dbReference>
<evidence type="ECO:0000313" key="2">
    <source>
        <dbReference type="EMBL" id="CAK0831915.1"/>
    </source>
</evidence>
<feature type="compositionally biased region" description="Basic and acidic residues" evidence="1">
    <location>
        <begin position="222"/>
        <end position="233"/>
    </location>
</feature>
<keyword evidence="3" id="KW-1185">Reference proteome</keyword>
<feature type="region of interest" description="Disordered" evidence="1">
    <location>
        <begin position="290"/>
        <end position="309"/>
    </location>
</feature>
<organism evidence="2 3">
    <name type="scientific">Prorocentrum cordatum</name>
    <dbReference type="NCBI Taxonomy" id="2364126"/>
    <lineage>
        <taxon>Eukaryota</taxon>
        <taxon>Sar</taxon>
        <taxon>Alveolata</taxon>
        <taxon>Dinophyceae</taxon>
        <taxon>Prorocentrales</taxon>
        <taxon>Prorocentraceae</taxon>
        <taxon>Prorocentrum</taxon>
    </lineage>
</organism>
<accession>A0ABN9SJM1</accession>
<comment type="caution">
    <text evidence="2">The sequence shown here is derived from an EMBL/GenBank/DDBJ whole genome shotgun (WGS) entry which is preliminary data.</text>
</comment>
<gene>
    <name evidence="2" type="ORF">PCOR1329_LOCUS30131</name>
</gene>